<dbReference type="Gene3D" id="3.40.50.2300">
    <property type="match status" value="1"/>
</dbReference>
<dbReference type="PROSITE" id="PS50110">
    <property type="entry name" value="RESPONSE_REGULATORY"/>
    <property type="match status" value="1"/>
</dbReference>
<feature type="domain" description="Response regulatory" evidence="9">
    <location>
        <begin position="4"/>
        <end position="122"/>
    </location>
</feature>
<feature type="modified residue" description="4-aspartylphosphate" evidence="7">
    <location>
        <position position="53"/>
    </location>
</feature>
<dbReference type="SMART" id="SM00382">
    <property type="entry name" value="AAA"/>
    <property type="match status" value="1"/>
</dbReference>
<dbReference type="InterPro" id="IPR002197">
    <property type="entry name" value="HTH_Fis"/>
</dbReference>
<keyword evidence="4" id="KW-0238">DNA-binding</keyword>
<evidence type="ECO:0000256" key="1">
    <source>
        <dbReference type="ARBA" id="ARBA00022741"/>
    </source>
</evidence>
<dbReference type="InterPro" id="IPR003593">
    <property type="entry name" value="AAA+_ATPase"/>
</dbReference>
<dbReference type="InterPro" id="IPR058031">
    <property type="entry name" value="AAA_lid_NorR"/>
</dbReference>
<organism evidence="10 11">
    <name type="scientific">Brevibacillus borstelensis AK1</name>
    <dbReference type="NCBI Taxonomy" id="1300222"/>
    <lineage>
        <taxon>Bacteria</taxon>
        <taxon>Bacillati</taxon>
        <taxon>Bacillota</taxon>
        <taxon>Bacilli</taxon>
        <taxon>Bacillales</taxon>
        <taxon>Paenibacillaceae</taxon>
        <taxon>Brevibacillus</taxon>
    </lineage>
</organism>
<keyword evidence="3" id="KW-0805">Transcription regulation</keyword>
<evidence type="ECO:0000256" key="5">
    <source>
        <dbReference type="ARBA" id="ARBA00023159"/>
    </source>
</evidence>
<keyword evidence="6" id="KW-0804">Transcription</keyword>
<dbReference type="PROSITE" id="PS00675">
    <property type="entry name" value="SIGMA54_INTERACT_1"/>
    <property type="match status" value="1"/>
</dbReference>
<dbReference type="InterPro" id="IPR002078">
    <property type="entry name" value="Sigma_54_int"/>
</dbReference>
<dbReference type="InterPro" id="IPR001789">
    <property type="entry name" value="Sig_transdc_resp-reg_receiver"/>
</dbReference>
<keyword evidence="11" id="KW-1185">Reference proteome</keyword>
<dbReference type="SMART" id="SM00448">
    <property type="entry name" value="REC"/>
    <property type="match status" value="1"/>
</dbReference>
<dbReference type="SUPFAM" id="SSF52172">
    <property type="entry name" value="CheY-like"/>
    <property type="match status" value="1"/>
</dbReference>
<dbReference type="Pfam" id="PF25601">
    <property type="entry name" value="AAA_lid_14"/>
    <property type="match status" value="1"/>
</dbReference>
<evidence type="ECO:0000259" key="9">
    <source>
        <dbReference type="PROSITE" id="PS50110"/>
    </source>
</evidence>
<dbReference type="STRING" id="1300222.I532_21160"/>
<dbReference type="GO" id="GO:0000160">
    <property type="term" value="P:phosphorelay signal transduction system"/>
    <property type="evidence" value="ECO:0007669"/>
    <property type="project" value="InterPro"/>
</dbReference>
<evidence type="ECO:0000256" key="3">
    <source>
        <dbReference type="ARBA" id="ARBA00023015"/>
    </source>
</evidence>
<dbReference type="GO" id="GO:0005524">
    <property type="term" value="F:ATP binding"/>
    <property type="evidence" value="ECO:0007669"/>
    <property type="project" value="UniProtKB-KW"/>
</dbReference>
<dbReference type="InterPro" id="IPR009057">
    <property type="entry name" value="Homeodomain-like_sf"/>
</dbReference>
<evidence type="ECO:0000256" key="6">
    <source>
        <dbReference type="ARBA" id="ARBA00023163"/>
    </source>
</evidence>
<keyword evidence="7" id="KW-0597">Phosphoprotein</keyword>
<dbReference type="GO" id="GO:0006355">
    <property type="term" value="P:regulation of DNA-templated transcription"/>
    <property type="evidence" value="ECO:0007669"/>
    <property type="project" value="InterPro"/>
</dbReference>
<dbReference type="GO" id="GO:0043565">
    <property type="term" value="F:sequence-specific DNA binding"/>
    <property type="evidence" value="ECO:0007669"/>
    <property type="project" value="InterPro"/>
</dbReference>
<protein>
    <submittedName>
        <fullName evidence="10">Two-component response regulator</fullName>
    </submittedName>
</protein>
<evidence type="ECO:0000313" key="11">
    <source>
        <dbReference type="Proteomes" id="UP000012081"/>
    </source>
</evidence>
<dbReference type="PANTHER" id="PTHR32071:SF113">
    <property type="entry name" value="ALGINATE BIOSYNTHESIS TRANSCRIPTIONAL REGULATORY PROTEIN ALGB"/>
    <property type="match status" value="1"/>
</dbReference>
<evidence type="ECO:0000256" key="2">
    <source>
        <dbReference type="ARBA" id="ARBA00022840"/>
    </source>
</evidence>
<reference evidence="10 11" key="1">
    <citation type="submission" date="2013-03" db="EMBL/GenBank/DDBJ databases">
        <title>Assembly of a new bacterial strain Brevibacillus borstelensis AK1.</title>
        <authorList>
            <person name="Rajan I."/>
            <person name="PoliReddy D."/>
            <person name="Sugumar T."/>
            <person name="Rathinam K."/>
            <person name="Alqarawi S."/>
            <person name="Khalil A.B."/>
            <person name="Sivakumar N."/>
        </authorList>
    </citation>
    <scope>NUCLEOTIDE SEQUENCE [LARGE SCALE GENOMIC DNA]</scope>
    <source>
        <strain evidence="10 11">AK1</strain>
    </source>
</reference>
<dbReference type="CDD" id="cd00009">
    <property type="entry name" value="AAA"/>
    <property type="match status" value="1"/>
</dbReference>
<feature type="domain" description="Sigma-54 factor interaction" evidence="8">
    <location>
        <begin position="147"/>
        <end position="376"/>
    </location>
</feature>
<dbReference type="OrthoDB" id="9771372at2"/>
<dbReference type="FunFam" id="3.40.50.300:FF:000006">
    <property type="entry name" value="DNA-binding transcriptional regulator NtrC"/>
    <property type="match status" value="1"/>
</dbReference>
<dbReference type="PRINTS" id="PR01590">
    <property type="entry name" value="HTHFIS"/>
</dbReference>
<sequence length="475" mass="53015">MKKRVLLVDDEINVRKALTTALRKVGYETKEASSGREALELLKDFRPEVMLLDLRMPEQDGMETLRRLRDMQQMEDACPSVVMMTAYGSAKDVMEAIKLGAFDYVQKPFDLGRVKQVVAQALRQRESDQANRLSEASLDEPWEGPGLVGLSPAMQEVYKLVGRVSMTKSTVLIQGESGTGKELIARAIHSNSPRAGKPLIAVNCGAIPENLLESELFGYERGAFTGATGQKPGMVELADGGTLFLDEVGELSPSLQVKLLRVLQERTFVRLGGIEPVSVDVRIIAATNRDLQERIRQGLFREDLYYRLNVVPIHMPPLRERKEDIPLLAEHFLAKYGREMGKGPCYLSKAAMESLLSYHWPGNVRQLENTIERALVIAGGSAILPEHVEGPLQETETAETGRMGSMLRWEDRTMREIIQEVEREAIVRALQKEGGNKLQTAKRLGISRRALLYKLEMYGLNGTDGVQNGGEVRKK</sequence>
<keyword evidence="5" id="KW-0010">Activator</keyword>
<proteinExistence type="predicted"/>
<dbReference type="FunFam" id="1.10.8.60:FF:000014">
    <property type="entry name" value="DNA-binding transcriptional regulator NtrC"/>
    <property type="match status" value="1"/>
</dbReference>
<dbReference type="Pfam" id="PF02954">
    <property type="entry name" value="HTH_8"/>
    <property type="match status" value="1"/>
</dbReference>
<dbReference type="InterPro" id="IPR025944">
    <property type="entry name" value="Sigma_54_int_dom_CS"/>
</dbReference>
<evidence type="ECO:0000256" key="4">
    <source>
        <dbReference type="ARBA" id="ARBA00023125"/>
    </source>
</evidence>
<dbReference type="InterPro" id="IPR027417">
    <property type="entry name" value="P-loop_NTPase"/>
</dbReference>
<dbReference type="SUPFAM" id="SSF46689">
    <property type="entry name" value="Homeodomain-like"/>
    <property type="match status" value="1"/>
</dbReference>
<keyword evidence="1" id="KW-0547">Nucleotide-binding</keyword>
<dbReference type="Proteomes" id="UP000012081">
    <property type="component" value="Unassembled WGS sequence"/>
</dbReference>
<comment type="caution">
    <text evidence="10">The sequence shown here is derived from an EMBL/GenBank/DDBJ whole genome shotgun (WGS) entry which is preliminary data.</text>
</comment>
<gene>
    <name evidence="10" type="ORF">I532_21160</name>
</gene>
<dbReference type="InterPro" id="IPR025662">
    <property type="entry name" value="Sigma_54_int_dom_ATP-bd_1"/>
</dbReference>
<dbReference type="Gene3D" id="1.10.8.60">
    <property type="match status" value="1"/>
</dbReference>
<accession>M8DB58</accession>
<dbReference type="Gene3D" id="3.40.50.300">
    <property type="entry name" value="P-loop containing nucleotide triphosphate hydrolases"/>
    <property type="match status" value="1"/>
</dbReference>
<dbReference type="PANTHER" id="PTHR32071">
    <property type="entry name" value="TRANSCRIPTIONAL REGULATORY PROTEIN"/>
    <property type="match status" value="1"/>
</dbReference>
<dbReference type="PROSITE" id="PS00676">
    <property type="entry name" value="SIGMA54_INTERACT_2"/>
    <property type="match status" value="1"/>
</dbReference>
<dbReference type="Pfam" id="PF00072">
    <property type="entry name" value="Response_reg"/>
    <property type="match status" value="1"/>
</dbReference>
<dbReference type="AlphaFoldDB" id="M8DB58"/>
<evidence type="ECO:0000259" key="8">
    <source>
        <dbReference type="PROSITE" id="PS50045"/>
    </source>
</evidence>
<dbReference type="Pfam" id="PF00158">
    <property type="entry name" value="Sigma54_activat"/>
    <property type="match status" value="1"/>
</dbReference>
<evidence type="ECO:0000256" key="7">
    <source>
        <dbReference type="PROSITE-ProRule" id="PRU00169"/>
    </source>
</evidence>
<dbReference type="Gene3D" id="1.10.10.60">
    <property type="entry name" value="Homeodomain-like"/>
    <property type="match status" value="1"/>
</dbReference>
<dbReference type="CDD" id="cd00156">
    <property type="entry name" value="REC"/>
    <property type="match status" value="1"/>
</dbReference>
<dbReference type="PROSITE" id="PS50045">
    <property type="entry name" value="SIGMA54_INTERACT_4"/>
    <property type="match status" value="1"/>
</dbReference>
<evidence type="ECO:0000313" key="10">
    <source>
        <dbReference type="EMBL" id="EMT50618.1"/>
    </source>
</evidence>
<dbReference type="RefSeq" id="WP_003390996.1">
    <property type="nucleotide sequence ID" value="NZ_APBN01000013.1"/>
</dbReference>
<name>M8DB58_9BACL</name>
<dbReference type="SUPFAM" id="SSF52540">
    <property type="entry name" value="P-loop containing nucleoside triphosphate hydrolases"/>
    <property type="match status" value="1"/>
</dbReference>
<dbReference type="InterPro" id="IPR011006">
    <property type="entry name" value="CheY-like_superfamily"/>
</dbReference>
<keyword evidence="2" id="KW-0067">ATP-binding</keyword>
<dbReference type="PROSITE" id="PS00688">
    <property type="entry name" value="SIGMA54_INTERACT_3"/>
    <property type="match status" value="1"/>
</dbReference>
<dbReference type="PATRIC" id="fig|1300222.3.peg.4452"/>
<dbReference type="InterPro" id="IPR025943">
    <property type="entry name" value="Sigma_54_int_dom_ATP-bd_2"/>
</dbReference>
<dbReference type="EMBL" id="APBN01000013">
    <property type="protein sequence ID" value="EMT50618.1"/>
    <property type="molecule type" value="Genomic_DNA"/>
</dbReference>